<accession>A0ABU3DPE5</accession>
<dbReference type="InterPro" id="IPR013155">
    <property type="entry name" value="M/V/L/I-tRNA-synth_anticd-bd"/>
</dbReference>
<dbReference type="Pfam" id="PF00133">
    <property type="entry name" value="tRNA-synt_1"/>
    <property type="match status" value="1"/>
</dbReference>
<dbReference type="NCBIfam" id="TIGR00392">
    <property type="entry name" value="ileS"/>
    <property type="match status" value="1"/>
</dbReference>
<comment type="catalytic activity">
    <reaction evidence="7 8">
        <text>tRNA(Ile) + L-isoleucine + ATP = L-isoleucyl-tRNA(Ile) + AMP + diphosphate</text>
        <dbReference type="Rhea" id="RHEA:11060"/>
        <dbReference type="Rhea" id="RHEA-COMP:9666"/>
        <dbReference type="Rhea" id="RHEA-COMP:9695"/>
        <dbReference type="ChEBI" id="CHEBI:30616"/>
        <dbReference type="ChEBI" id="CHEBI:33019"/>
        <dbReference type="ChEBI" id="CHEBI:58045"/>
        <dbReference type="ChEBI" id="CHEBI:78442"/>
        <dbReference type="ChEBI" id="CHEBI:78528"/>
        <dbReference type="ChEBI" id="CHEBI:456215"/>
        <dbReference type="EC" id="6.1.1.5"/>
    </reaction>
</comment>
<dbReference type="InterPro" id="IPR014729">
    <property type="entry name" value="Rossmann-like_a/b/a_fold"/>
</dbReference>
<feature type="binding site" evidence="8">
    <location>
        <position position="690"/>
    </location>
    <ligand>
        <name>ATP</name>
        <dbReference type="ChEBI" id="CHEBI:30616"/>
    </ligand>
</feature>
<keyword evidence="4 8" id="KW-0648">Protein biosynthesis</keyword>
<evidence type="ECO:0000313" key="11">
    <source>
        <dbReference type="EMBL" id="MDT0685394.1"/>
    </source>
</evidence>
<comment type="subcellular location">
    <subcellularLocation>
        <location evidence="8">Cytoplasm</location>
    </subcellularLocation>
</comment>
<dbReference type="PANTHER" id="PTHR42780:SF1">
    <property type="entry name" value="ISOLEUCINE--TRNA LIGASE, CYTOPLASMIC"/>
    <property type="match status" value="1"/>
</dbReference>
<keyword evidence="12" id="KW-1185">Reference proteome</keyword>
<evidence type="ECO:0000256" key="1">
    <source>
        <dbReference type="ARBA" id="ARBA00022598"/>
    </source>
</evidence>
<dbReference type="GO" id="GO:0004822">
    <property type="term" value="F:isoleucine-tRNA ligase activity"/>
    <property type="evidence" value="ECO:0007669"/>
    <property type="project" value="UniProtKB-EC"/>
</dbReference>
<evidence type="ECO:0000259" key="9">
    <source>
        <dbReference type="Pfam" id="PF00133"/>
    </source>
</evidence>
<dbReference type="CDD" id="cd07961">
    <property type="entry name" value="Anticodon_Ia_Ile_ABEc"/>
    <property type="match status" value="1"/>
</dbReference>
<comment type="similarity">
    <text evidence="8">Belongs to the class-I aminoacyl-tRNA synthetase family. IleS type 2 subfamily.</text>
</comment>
<evidence type="ECO:0000256" key="6">
    <source>
        <dbReference type="ARBA" id="ARBA00025217"/>
    </source>
</evidence>
<evidence type="ECO:0000256" key="4">
    <source>
        <dbReference type="ARBA" id="ARBA00022917"/>
    </source>
</evidence>
<dbReference type="InterPro" id="IPR023586">
    <property type="entry name" value="Ile-tRNA-ligase_type2"/>
</dbReference>
<evidence type="ECO:0000256" key="5">
    <source>
        <dbReference type="ARBA" id="ARBA00023146"/>
    </source>
</evidence>
<feature type="short sequence motif" description="'HIGH' region" evidence="8">
    <location>
        <begin position="50"/>
        <end position="60"/>
    </location>
</feature>
<keyword evidence="8" id="KW-0862">Zinc</keyword>
<keyword evidence="1 8" id="KW-0436">Ligase</keyword>
<protein>
    <recommendedName>
        <fullName evidence="8">Isoleucine--tRNA ligase</fullName>
        <ecNumber evidence="8">6.1.1.5</ecNumber>
    </recommendedName>
    <alternativeName>
        <fullName evidence="8">Isoleucyl-tRNA synthetase</fullName>
        <shortName evidence="8">IleRS</shortName>
    </alternativeName>
</protein>
<dbReference type="EMBL" id="JAVRHN010000002">
    <property type="protein sequence ID" value="MDT0685394.1"/>
    <property type="molecule type" value="Genomic_DNA"/>
</dbReference>
<dbReference type="InterPro" id="IPR002300">
    <property type="entry name" value="aa-tRNA-synth_Ia"/>
</dbReference>
<comment type="function">
    <text evidence="6 8">Catalyzes the attachment of isoleucine to tRNA(Ile). As IleRS can inadvertently accommodate and process structurally similar amino acids such as valine, to avoid such errors it has two additional distinct tRNA(Ile)-dependent editing activities. One activity is designated as 'pretransfer' editing and involves the hydrolysis of activated Val-AMP. The other activity is designated 'posttransfer' editing and involves deacylation of mischarged Val-tRNA(Ile).</text>
</comment>
<keyword evidence="5 8" id="KW-0030">Aminoacyl-tRNA synthetase</keyword>
<evidence type="ECO:0000256" key="3">
    <source>
        <dbReference type="ARBA" id="ARBA00022840"/>
    </source>
</evidence>
<dbReference type="Pfam" id="PF19302">
    <property type="entry name" value="DUF5915"/>
    <property type="match status" value="1"/>
</dbReference>
<dbReference type="PRINTS" id="PR00984">
    <property type="entry name" value="TRNASYNTHILE"/>
</dbReference>
<dbReference type="InterPro" id="IPR002301">
    <property type="entry name" value="Ile-tRNA-ligase"/>
</dbReference>
<evidence type="ECO:0000313" key="12">
    <source>
        <dbReference type="Proteomes" id="UP001253848"/>
    </source>
</evidence>
<dbReference type="Pfam" id="PF08264">
    <property type="entry name" value="Anticodon_1"/>
    <property type="match status" value="1"/>
</dbReference>
<keyword evidence="8" id="KW-0963">Cytoplasm</keyword>
<dbReference type="Gene3D" id="1.10.730.10">
    <property type="entry name" value="Isoleucyl-tRNA Synthetase, Domain 1"/>
    <property type="match status" value="1"/>
</dbReference>
<comment type="domain">
    <text evidence="8">IleRS has two distinct active sites: one for aminoacylation and one for editing. The misactivated valine is translocated from the active site to the editing site, which sterically excludes the correctly activated isoleucine. The single editing site contains two valyl binding pockets, one specific for each substrate (Val-AMP or Val-tRNA(Ile)).</text>
</comment>
<sequence>MSNKFPEYKGLDLPKVAEETLSWWKENKIFEKSITSREGEEQFIFFEGPPSANGLPGIHHVMARAIKDIFCRYKTQKGFQVKRKAGWDTHGLPIELGVEKELGITKEDIGTKISVEKYNDACKNAVMRYTDVWNDLTEKMGYWVDMDDPYITYKSKYMETVWWLLSIIYKKGLIYKGYTIQPYSPKAGTGLSSHELNQPGTYQDVTDTTVTAQFKVVQNETFKASPLGADLKGNWGDLFFIAWTTTPWTLPSNTALTVGPKIEYVTVKTYNQYTFEPITIVVAKDLAEKQFDKKFKKVESEEALQDYKQGDKIPSYRGKSYSGKDLVGIKYEQLLPYAQPYNNPENAFRVIAGDFVTTEDGTGIVHTSPTFGADDALVAKQATPEVPPLLVKDENDNLVPLVDLQGKFRKELGEFAGKYVKNEYYDEGEAPERSVDVEIAIKLKEENRAFKVEKYVHSYPNCWRTDRPILYYPLDSWFIKVTDVKDRMHELNLGINWKPKATGEGRFGNWLANANDWNLSRSRYWGIPLPIWRTEDGREEKIIGSIAELKEEMGKAVAAGVMDKDIFEGFEPGNMSDENYEQVDLHKNVVDGITLISESGKPMKREADLIDVWFDSGSMPYSQWHYPFENKEKVEKTWRKADFIAEGVDQTRGWFYTLHAIATMIFDDVAYKNVVSNGLVLDKNGQKMSKRLGNAVDPFETLAAFGPDATRWYMISNANPWDNLKFDIEGIGEVQRKFFGTLYNTYSFFTLYANIDNFTYSEDEIALEERPEIDRWILSELHTLIQNVDKFYADYEPTRATRAISEFVQENLSNWFVRLSRRRFWKGDYQQDKISAYQTLYTCLETVAKLGAPVAPFYMDKLYKDLNKATNKETFESVHLAKFPEFEEKFVDKSLERKMEKAQTISSLVLSLRKKEMIKVRQPLQRVMIPVLDERQKEEILAVQDLIKSEVNVKELELIDDASGILVKQVKPNFRVLGPRFGKDIKLIVSEINKFTPENITQVEREGSIDIEVNEKMINLAIDELEIISQDIEGWTVASSGNITVALDVSISPELKKEGVARELINRIQNMRKDSGFEVTDTINVTLQKDGMIEDAVNENLTYIKNETLTANLEFVDVVEEGSLVEFDEITTKLFIKKH</sequence>
<reference evidence="11 12" key="1">
    <citation type="submission" date="2023-09" db="EMBL/GenBank/DDBJ databases">
        <authorList>
            <person name="Rey-Velasco X."/>
        </authorList>
    </citation>
    <scope>NUCLEOTIDE SEQUENCE [LARGE SCALE GENOMIC DNA]</scope>
    <source>
        <strain evidence="11 12">F225</strain>
    </source>
</reference>
<dbReference type="SUPFAM" id="SSF47323">
    <property type="entry name" value="Anticodon-binding domain of a subclass of class I aminoacyl-tRNA synthetases"/>
    <property type="match status" value="2"/>
</dbReference>
<dbReference type="RefSeq" id="WP_311498819.1">
    <property type="nucleotide sequence ID" value="NZ_JAVRHN010000002.1"/>
</dbReference>
<evidence type="ECO:0000256" key="7">
    <source>
        <dbReference type="ARBA" id="ARBA00048359"/>
    </source>
</evidence>
<dbReference type="HAMAP" id="MF_02003">
    <property type="entry name" value="Ile_tRNA_synth_type2"/>
    <property type="match status" value="1"/>
</dbReference>
<feature type="domain" description="Aminoacyl-tRNA synthetase class Ia" evidence="9">
    <location>
        <begin position="20"/>
        <end position="725"/>
    </location>
</feature>
<dbReference type="Gene3D" id="3.40.50.620">
    <property type="entry name" value="HUPs"/>
    <property type="match status" value="2"/>
</dbReference>
<evidence type="ECO:0000256" key="2">
    <source>
        <dbReference type="ARBA" id="ARBA00022741"/>
    </source>
</evidence>
<dbReference type="SUPFAM" id="SSF50677">
    <property type="entry name" value="ValRS/IleRS/LeuRS editing domain"/>
    <property type="match status" value="1"/>
</dbReference>
<comment type="subunit">
    <text evidence="8">Monomer.</text>
</comment>
<proteinExistence type="inferred from homology"/>
<organism evidence="11 12">
    <name type="scientific">Autumnicola psychrophila</name>
    <dbReference type="NCBI Taxonomy" id="3075592"/>
    <lineage>
        <taxon>Bacteria</taxon>
        <taxon>Pseudomonadati</taxon>
        <taxon>Bacteroidota</taxon>
        <taxon>Flavobacteriia</taxon>
        <taxon>Flavobacteriales</taxon>
        <taxon>Flavobacteriaceae</taxon>
        <taxon>Autumnicola</taxon>
    </lineage>
</organism>
<keyword evidence="2 8" id="KW-0547">Nucleotide-binding</keyword>
<comment type="caution">
    <text evidence="11">The sequence shown here is derived from an EMBL/GenBank/DDBJ whole genome shotgun (WGS) entry which is preliminary data.</text>
</comment>
<dbReference type="EC" id="6.1.1.5" evidence="8"/>
<keyword evidence="3 8" id="KW-0067">ATP-binding</keyword>
<dbReference type="InterPro" id="IPR009008">
    <property type="entry name" value="Val/Leu/Ile-tRNA-synth_edit"/>
</dbReference>
<feature type="domain" description="Methionyl/Valyl/Leucyl/Isoleucyl-tRNA synthetase anticodon-binding" evidence="10">
    <location>
        <begin position="774"/>
        <end position="925"/>
    </location>
</feature>
<comment type="cofactor">
    <cofactor evidence="8">
        <name>Zn(2+)</name>
        <dbReference type="ChEBI" id="CHEBI:29105"/>
    </cofactor>
</comment>
<dbReference type="InterPro" id="IPR009080">
    <property type="entry name" value="tRNAsynth_Ia_anticodon-bd"/>
</dbReference>
<keyword evidence="8" id="KW-0479">Metal-binding</keyword>
<dbReference type="SUPFAM" id="SSF52374">
    <property type="entry name" value="Nucleotidylyl transferase"/>
    <property type="match status" value="1"/>
</dbReference>
<dbReference type="Proteomes" id="UP001253848">
    <property type="component" value="Unassembled WGS sequence"/>
</dbReference>
<feature type="short sequence motif" description="'KMSKS' region" evidence="8">
    <location>
        <begin position="687"/>
        <end position="691"/>
    </location>
</feature>
<evidence type="ECO:0000256" key="8">
    <source>
        <dbReference type="HAMAP-Rule" id="MF_02003"/>
    </source>
</evidence>
<gene>
    <name evidence="8 11" type="primary">ileS</name>
    <name evidence="11" type="ORF">RM541_03405</name>
</gene>
<dbReference type="InterPro" id="IPR033709">
    <property type="entry name" value="Anticodon_Ile_ABEc"/>
</dbReference>
<dbReference type="PANTHER" id="PTHR42780">
    <property type="entry name" value="SOLEUCYL-TRNA SYNTHETASE"/>
    <property type="match status" value="1"/>
</dbReference>
<name>A0ABU3DPE5_9FLAO</name>
<evidence type="ECO:0000259" key="10">
    <source>
        <dbReference type="Pfam" id="PF08264"/>
    </source>
</evidence>